<dbReference type="AlphaFoldDB" id="A0A4Y8Q532"/>
<reference evidence="1 2" key="1">
    <citation type="submission" date="2017-03" db="EMBL/GenBank/DDBJ databases">
        <title>Isolation of Levoglucosan Utilizing Bacteria.</title>
        <authorList>
            <person name="Arya A.S."/>
        </authorList>
    </citation>
    <scope>NUCLEOTIDE SEQUENCE [LARGE SCALE GENOMIC DNA]</scope>
    <source>
        <strain evidence="1 2">MEC069</strain>
    </source>
</reference>
<evidence type="ECO:0000313" key="2">
    <source>
        <dbReference type="Proteomes" id="UP000298246"/>
    </source>
</evidence>
<dbReference type="Proteomes" id="UP000298246">
    <property type="component" value="Unassembled WGS sequence"/>
</dbReference>
<organism evidence="1 2">
    <name type="scientific">Paenibacillus athensensis</name>
    <dbReference type="NCBI Taxonomy" id="1967502"/>
    <lineage>
        <taxon>Bacteria</taxon>
        <taxon>Bacillati</taxon>
        <taxon>Bacillota</taxon>
        <taxon>Bacilli</taxon>
        <taxon>Bacillales</taxon>
        <taxon>Paenibacillaceae</taxon>
        <taxon>Paenibacillus</taxon>
    </lineage>
</organism>
<dbReference type="EMBL" id="MYFO01000010">
    <property type="protein sequence ID" value="TFE88193.1"/>
    <property type="molecule type" value="Genomic_DNA"/>
</dbReference>
<accession>A0A4Y8Q532</accession>
<dbReference type="RefSeq" id="WP_134752213.1">
    <property type="nucleotide sequence ID" value="NZ_MYFO02000015.1"/>
</dbReference>
<comment type="caution">
    <text evidence="1">The sequence shown here is derived from an EMBL/GenBank/DDBJ whole genome shotgun (WGS) entry which is preliminary data.</text>
</comment>
<evidence type="ECO:0000313" key="1">
    <source>
        <dbReference type="EMBL" id="TFE88193.1"/>
    </source>
</evidence>
<name>A0A4Y8Q532_9BACL</name>
<gene>
    <name evidence="1" type="ORF">B5M42_09665</name>
</gene>
<sequence length="535" mass="59185">MLLFHKKTAPPLWEGKTSLYAFIRAQGENVDGSLPDDGEYWAGSRIRWVAGGLDGAMSRQARPGRAANGLEEWVQLLVKLTGKRGQAARKTLYAKLIATDLGDVIDELLGQVREHPRIRPQVLYREALWLAETGAHRQAVKFGLALLGLFRNEQVKELLMMLGRHDEFTLYAAVAMLNGMDAGNEALWELAQHVHGWGKIHLVERLEPTRPEMAAWLLRHGCRNTIMPEYSAYACASKGDLRQALAAERIDAELLEGATDILGALMAGGPAENIDDYAHAPQALADFVRLAGAMPASGVKQLLLLLEIGEFCAGDAESWALRLRAVWTERQRCELEAACRAVIADKRWEPKVLEAVRSGDADEFLYGAMCAGKLGIDIWELLFGQLEADPLQERHYMLLGQSADPVRLRRLIAFAEERLPLERIANGPAQESGLGREHAAHRCLDNLLLVAERLEGLGTRLVVAGLNSPVVSNRNKALQVLESWDVTMWGLQLAAALARLAENEPNAAVKQRIHRLKDSKAKGYDKTTRYGKEGT</sequence>
<protein>
    <submittedName>
        <fullName evidence="1">Limonene hydroxylase</fullName>
    </submittedName>
</protein>
<keyword evidence="2" id="KW-1185">Reference proteome</keyword>
<dbReference type="OrthoDB" id="8402552at2"/>
<proteinExistence type="predicted"/>